<dbReference type="SMART" id="SM00020">
    <property type="entry name" value="Tryp_SPc"/>
    <property type="match status" value="1"/>
</dbReference>
<keyword evidence="5" id="KW-1185">Reference proteome</keyword>
<name>A0A9J6GFR7_HAELO</name>
<evidence type="ECO:0000313" key="5">
    <source>
        <dbReference type="Proteomes" id="UP000821853"/>
    </source>
</evidence>
<accession>A0A9J6GFR7</accession>
<dbReference type="InterPro" id="IPR009003">
    <property type="entry name" value="Peptidase_S1_PA"/>
</dbReference>
<protein>
    <recommendedName>
        <fullName evidence="3">Peptidase S1 domain-containing protein</fullName>
    </recommendedName>
</protein>
<dbReference type="GO" id="GO:0004252">
    <property type="term" value="F:serine-type endopeptidase activity"/>
    <property type="evidence" value="ECO:0007669"/>
    <property type="project" value="InterPro"/>
</dbReference>
<comment type="caution">
    <text evidence="4">The sequence shown here is derived from an EMBL/GenBank/DDBJ whole genome shotgun (WGS) entry which is preliminary data.</text>
</comment>
<feature type="domain" description="Peptidase S1" evidence="3">
    <location>
        <begin position="10"/>
        <end position="132"/>
    </location>
</feature>
<sequence length="134" mass="14486">MEESERGAQWRLNEYDSTGSGRVQTTLQEASVPIISNDECDKAYQKLGSYKTKLSMGINDQFICAGNTSFGSVDACQMDSGGPLLVRSSQDRTTFMEAVGVVSFGVGCGSPVYPGVYTRVSTFANWILDTISDV</sequence>
<organism evidence="4 5">
    <name type="scientific">Haemaphysalis longicornis</name>
    <name type="common">Bush tick</name>
    <dbReference type="NCBI Taxonomy" id="44386"/>
    <lineage>
        <taxon>Eukaryota</taxon>
        <taxon>Metazoa</taxon>
        <taxon>Ecdysozoa</taxon>
        <taxon>Arthropoda</taxon>
        <taxon>Chelicerata</taxon>
        <taxon>Arachnida</taxon>
        <taxon>Acari</taxon>
        <taxon>Parasitiformes</taxon>
        <taxon>Ixodida</taxon>
        <taxon>Ixodoidea</taxon>
        <taxon>Ixodidae</taxon>
        <taxon>Haemaphysalinae</taxon>
        <taxon>Haemaphysalis</taxon>
    </lineage>
</organism>
<dbReference type="InterPro" id="IPR043504">
    <property type="entry name" value="Peptidase_S1_PA_chymotrypsin"/>
</dbReference>
<dbReference type="OMA" id="HVQVWVV"/>
<dbReference type="AlphaFoldDB" id="A0A9J6GFR7"/>
<dbReference type="Pfam" id="PF00089">
    <property type="entry name" value="Trypsin"/>
    <property type="match status" value="1"/>
</dbReference>
<evidence type="ECO:0000259" key="3">
    <source>
        <dbReference type="PROSITE" id="PS50240"/>
    </source>
</evidence>
<reference evidence="4 5" key="1">
    <citation type="journal article" date="2020" name="Cell">
        <title>Large-Scale Comparative Analyses of Tick Genomes Elucidate Their Genetic Diversity and Vector Capacities.</title>
        <authorList>
            <consortium name="Tick Genome and Microbiome Consortium (TIGMIC)"/>
            <person name="Jia N."/>
            <person name="Wang J."/>
            <person name="Shi W."/>
            <person name="Du L."/>
            <person name="Sun Y."/>
            <person name="Zhan W."/>
            <person name="Jiang J.F."/>
            <person name="Wang Q."/>
            <person name="Zhang B."/>
            <person name="Ji P."/>
            <person name="Bell-Sakyi L."/>
            <person name="Cui X.M."/>
            <person name="Yuan T.T."/>
            <person name="Jiang B.G."/>
            <person name="Yang W.F."/>
            <person name="Lam T.T."/>
            <person name="Chang Q.C."/>
            <person name="Ding S.J."/>
            <person name="Wang X.J."/>
            <person name="Zhu J.G."/>
            <person name="Ruan X.D."/>
            <person name="Zhao L."/>
            <person name="Wei J.T."/>
            <person name="Ye R.Z."/>
            <person name="Que T.C."/>
            <person name="Du C.H."/>
            <person name="Zhou Y.H."/>
            <person name="Cheng J.X."/>
            <person name="Dai P.F."/>
            <person name="Guo W.B."/>
            <person name="Han X.H."/>
            <person name="Huang E.J."/>
            <person name="Li L.F."/>
            <person name="Wei W."/>
            <person name="Gao Y.C."/>
            <person name="Liu J.Z."/>
            <person name="Shao H.Z."/>
            <person name="Wang X."/>
            <person name="Wang C.C."/>
            <person name="Yang T.C."/>
            <person name="Huo Q.B."/>
            <person name="Li W."/>
            <person name="Chen H.Y."/>
            <person name="Chen S.E."/>
            <person name="Zhou L.G."/>
            <person name="Ni X.B."/>
            <person name="Tian J.H."/>
            <person name="Sheng Y."/>
            <person name="Liu T."/>
            <person name="Pan Y.S."/>
            <person name="Xia L.Y."/>
            <person name="Li J."/>
            <person name="Zhao F."/>
            <person name="Cao W.C."/>
        </authorList>
    </citation>
    <scope>NUCLEOTIDE SEQUENCE [LARGE SCALE GENOMIC DNA]</scope>
    <source>
        <strain evidence="4">HaeL-2018</strain>
    </source>
</reference>
<dbReference type="PROSITE" id="PS50240">
    <property type="entry name" value="TRYPSIN_DOM"/>
    <property type="match status" value="1"/>
</dbReference>
<dbReference type="Proteomes" id="UP000821853">
    <property type="component" value="Chromosome 4"/>
</dbReference>
<evidence type="ECO:0000313" key="4">
    <source>
        <dbReference type="EMBL" id="KAH9374051.1"/>
    </source>
</evidence>
<dbReference type="FunFam" id="2.40.10.10:FF:000002">
    <property type="entry name" value="Transmembrane protease serine"/>
    <property type="match status" value="1"/>
</dbReference>
<keyword evidence="1" id="KW-1015">Disulfide bond</keyword>
<gene>
    <name evidence="4" type="ORF">HPB48_005320</name>
</gene>
<dbReference type="PANTHER" id="PTHR24253">
    <property type="entry name" value="TRANSMEMBRANE PROTEASE SERINE"/>
    <property type="match status" value="1"/>
</dbReference>
<proteinExistence type="inferred from homology"/>
<dbReference type="OrthoDB" id="6485747at2759"/>
<comment type="similarity">
    <text evidence="2">Belongs to the peptidase S1 family. CLIP subfamily.</text>
</comment>
<dbReference type="EMBL" id="JABSTR010000006">
    <property type="protein sequence ID" value="KAH9374051.1"/>
    <property type="molecule type" value="Genomic_DNA"/>
</dbReference>
<dbReference type="SUPFAM" id="SSF50494">
    <property type="entry name" value="Trypsin-like serine proteases"/>
    <property type="match status" value="1"/>
</dbReference>
<evidence type="ECO:0000256" key="2">
    <source>
        <dbReference type="ARBA" id="ARBA00024195"/>
    </source>
</evidence>
<dbReference type="PANTHER" id="PTHR24253:SF153">
    <property type="entry name" value="SERINE PROTEASE HEPSIN"/>
    <property type="match status" value="1"/>
</dbReference>
<dbReference type="GO" id="GO:0006508">
    <property type="term" value="P:proteolysis"/>
    <property type="evidence" value="ECO:0007669"/>
    <property type="project" value="InterPro"/>
</dbReference>
<dbReference type="VEuPathDB" id="VectorBase:HLOH_054083"/>
<dbReference type="InterPro" id="IPR001254">
    <property type="entry name" value="Trypsin_dom"/>
</dbReference>
<evidence type="ECO:0000256" key="1">
    <source>
        <dbReference type="ARBA" id="ARBA00023157"/>
    </source>
</evidence>
<dbReference type="Gene3D" id="2.40.10.10">
    <property type="entry name" value="Trypsin-like serine proteases"/>
    <property type="match status" value="1"/>
</dbReference>